<reference evidence="1" key="1">
    <citation type="submission" date="2018-10" db="EMBL/GenBank/DDBJ databases">
        <title>Hidden diversity of soil giant viruses.</title>
        <authorList>
            <person name="Schulz F."/>
            <person name="Alteio L."/>
            <person name="Goudeau D."/>
            <person name="Ryan E.M."/>
            <person name="Malmstrom R.R."/>
            <person name="Blanchard J."/>
            <person name="Woyke T."/>
        </authorList>
    </citation>
    <scope>NUCLEOTIDE SEQUENCE</scope>
    <source>
        <strain evidence="1">HYV1</strain>
    </source>
</reference>
<protein>
    <submittedName>
        <fullName evidence="1">Uncharacterized protein</fullName>
    </submittedName>
</protein>
<gene>
    <name evidence="1" type="ORF">Hyperionvirus23_29</name>
</gene>
<organism evidence="1">
    <name type="scientific">Hyperionvirus sp</name>
    <dbReference type="NCBI Taxonomy" id="2487770"/>
    <lineage>
        <taxon>Viruses</taxon>
        <taxon>Varidnaviria</taxon>
        <taxon>Bamfordvirae</taxon>
        <taxon>Nucleocytoviricota</taxon>
        <taxon>Megaviricetes</taxon>
        <taxon>Imitervirales</taxon>
        <taxon>Mimiviridae</taxon>
        <taxon>Klosneuvirinae</taxon>
    </lineage>
</organism>
<name>A0A3G5AB55_9VIRU</name>
<evidence type="ECO:0000313" key="1">
    <source>
        <dbReference type="EMBL" id="AYV84362.1"/>
    </source>
</evidence>
<sequence>MYDFDNLIRSIRLAEGITIDDFLYEENVKPRTFPWFELGCGATGREKYSYKNNADFVDFFRKKGKILVDPFLDSLPIGKTYNYVIVRDRGSGKFHIIFAEGWIKSEIAIKHDMLAAGNDLYFAGELRVDGDGRYTFNFWTSGLRVSVRLVEKYNEAYPRDKIGPACFVVQGGAISGNISDPCTMKIFNAAHVRFMRLLLGKLLTKEKQKGVVFDFKHEGIHAHYKSAIEPCPTDGELKELSDYARARHNPELCVDLGSNFEGSVGKYLVKTGEDVYKCKDGAPSAIVHIPGVPDAALAAVGPPEAFDIDYEMGFLEMYRNRLDFELTLLRKQLKAIQTKESEIGRIASEDLAERIVYIRAHSLGETEIEHAKRVVDRIKGKKLGEIDKLKRVLMEEEKKSVGLIGRIERNVGLLDMIKRNERDVGREFELEKLRQETNGLKEEAGMETRRVEELLDEIGGRILEVGNYSGGGVNFRVYKFKTI</sequence>
<accession>A0A3G5AB55</accession>
<proteinExistence type="predicted"/>
<dbReference type="EMBL" id="MK072405">
    <property type="protein sequence ID" value="AYV84362.1"/>
    <property type="molecule type" value="Genomic_DNA"/>
</dbReference>